<dbReference type="EMBL" id="JBJUIK010000005">
    <property type="protein sequence ID" value="KAL3527648.1"/>
    <property type="molecule type" value="Genomic_DNA"/>
</dbReference>
<keyword evidence="15 22" id="KW-1133">Transmembrane helix</keyword>
<evidence type="ECO:0000256" key="11">
    <source>
        <dbReference type="ARBA" id="ARBA00022737"/>
    </source>
</evidence>
<dbReference type="GO" id="GO:0004674">
    <property type="term" value="F:protein serine/threonine kinase activity"/>
    <property type="evidence" value="ECO:0007669"/>
    <property type="project" value="UniProtKB-KW"/>
</dbReference>
<dbReference type="Gene3D" id="3.80.10.10">
    <property type="entry name" value="Ribonuclease Inhibitor"/>
    <property type="match status" value="1"/>
</dbReference>
<keyword evidence="13" id="KW-0418">Kinase</keyword>
<dbReference type="SMART" id="SM00369">
    <property type="entry name" value="LRR_TYP"/>
    <property type="match status" value="3"/>
</dbReference>
<dbReference type="InterPro" id="IPR013210">
    <property type="entry name" value="LRR_N_plant-typ"/>
</dbReference>
<evidence type="ECO:0000256" key="5">
    <source>
        <dbReference type="ARBA" id="ARBA00022475"/>
    </source>
</evidence>
<dbReference type="FunFam" id="3.80.10.10:FF:000150">
    <property type="entry name" value="Putative LRR receptor-like serine/threonine-protein kinase"/>
    <property type="match status" value="1"/>
</dbReference>
<dbReference type="InterPro" id="IPR003591">
    <property type="entry name" value="Leu-rich_rpt_typical-subtyp"/>
</dbReference>
<evidence type="ECO:0000256" key="19">
    <source>
        <dbReference type="ARBA" id="ARBA00047899"/>
    </source>
</evidence>
<evidence type="ECO:0000256" key="22">
    <source>
        <dbReference type="SAM" id="Phobius"/>
    </source>
</evidence>
<keyword evidence="6" id="KW-0723">Serine/threonine-protein kinase</keyword>
<evidence type="ECO:0000259" key="23">
    <source>
        <dbReference type="PROSITE" id="PS50011"/>
    </source>
</evidence>
<keyword evidence="14 21" id="KW-0067">ATP-binding</keyword>
<dbReference type="PROSITE" id="PS00107">
    <property type="entry name" value="PROTEIN_KINASE_ATP"/>
    <property type="match status" value="1"/>
</dbReference>
<dbReference type="Gene3D" id="3.30.200.20">
    <property type="entry name" value="Phosphorylase Kinase, domain 1"/>
    <property type="match status" value="1"/>
</dbReference>
<keyword evidence="9 22" id="KW-0812">Transmembrane</keyword>
<keyword evidence="11" id="KW-0677">Repeat</keyword>
<organism evidence="24 25">
    <name type="scientific">Cinchona calisaya</name>
    <dbReference type="NCBI Taxonomy" id="153742"/>
    <lineage>
        <taxon>Eukaryota</taxon>
        <taxon>Viridiplantae</taxon>
        <taxon>Streptophyta</taxon>
        <taxon>Embryophyta</taxon>
        <taxon>Tracheophyta</taxon>
        <taxon>Spermatophyta</taxon>
        <taxon>Magnoliopsida</taxon>
        <taxon>eudicotyledons</taxon>
        <taxon>Gunneridae</taxon>
        <taxon>Pentapetalae</taxon>
        <taxon>asterids</taxon>
        <taxon>lamiids</taxon>
        <taxon>Gentianales</taxon>
        <taxon>Rubiaceae</taxon>
        <taxon>Cinchonoideae</taxon>
        <taxon>Cinchoneae</taxon>
        <taxon>Cinchona</taxon>
    </lineage>
</organism>
<evidence type="ECO:0000256" key="21">
    <source>
        <dbReference type="PROSITE-ProRule" id="PRU10141"/>
    </source>
</evidence>
<keyword evidence="8" id="KW-0808">Transferase</keyword>
<dbReference type="InterPro" id="IPR001245">
    <property type="entry name" value="Ser-Thr/Tyr_kinase_cat_dom"/>
</dbReference>
<dbReference type="Pfam" id="PF00560">
    <property type="entry name" value="LRR_1"/>
    <property type="match status" value="1"/>
</dbReference>
<evidence type="ECO:0000256" key="12">
    <source>
        <dbReference type="ARBA" id="ARBA00022741"/>
    </source>
</evidence>
<dbReference type="PROSITE" id="PS50011">
    <property type="entry name" value="PROTEIN_KINASE_DOM"/>
    <property type="match status" value="1"/>
</dbReference>
<evidence type="ECO:0000256" key="9">
    <source>
        <dbReference type="ARBA" id="ARBA00022692"/>
    </source>
</evidence>
<evidence type="ECO:0000256" key="3">
    <source>
        <dbReference type="ARBA" id="ARBA00008684"/>
    </source>
</evidence>
<dbReference type="PANTHER" id="PTHR48056:SF81">
    <property type="entry name" value="RECEPTOR PROTEIN-TYROSINE KINASE CEPR1"/>
    <property type="match status" value="1"/>
</dbReference>
<evidence type="ECO:0000256" key="4">
    <source>
        <dbReference type="ARBA" id="ARBA00012513"/>
    </source>
</evidence>
<evidence type="ECO:0000256" key="8">
    <source>
        <dbReference type="ARBA" id="ARBA00022679"/>
    </source>
</evidence>
<accession>A0ABD3A8Y7</accession>
<sequence>MNNTLCYIHCLERSFDLIDVCGTSSLKMELLFVILVLACLRSFVLPDAQGDALYSLKNSLNATSNQLADWNQHLVNPCTWSKVICDNNYNVTAVSLSNMGFSGTLSPKLGSLKTLTTLSLQGNGITGHIPEEFGNLTSLTMLDLDNNHLSGEIPASLGNLKGLNMLILSQNNLSGTIPQSLSSLSKLVSLQLAFNGLTGQIPDQLFEVSKYNFTGNNLNCGLNFAHQCESDNGGSSSKPKVGMIVGIVAGIFAILLLGGLLLFVWKGRHRGYKREVFVDVPGEFDRRISFGQLKRFAWRELQLATDNFSETNVLGKGGFGKVYKGVLADSTKVAVKRLTDYESPGSDAAFQREVEMISVAVHRNLLRLIGFCTTPTERLLVYPFMQNLSVASRLRELKPGEPVLDWPTRKHVALGTARGLEYLHEHCNPKIIHRDVKAANVLLDEDFEAVVGDFGLAKLVDVRKTNVTTQVRGTMGHIAPEYLSTGKSSERTDVFGYGIMLLELVTGQRAIDFSRLEEEDDVLLLDHVKKLQREKRLDAIVDRNLSRNYNIEEVEMMMQVALLCTQASPEDRPAMSEVVRMLEGEGLAERWEEWQHVEVTRRQEYERLQRRFDWGEDSVYNQDAIELSGGR</sequence>
<comment type="similarity">
    <text evidence="3">Belongs to the protein kinase superfamily. Ser/Thr protein kinase family.</text>
</comment>
<dbReference type="SUPFAM" id="SSF56112">
    <property type="entry name" value="Protein kinase-like (PK-like)"/>
    <property type="match status" value="1"/>
</dbReference>
<keyword evidence="12 21" id="KW-0547">Nucleotide-binding</keyword>
<keyword evidence="18" id="KW-0325">Glycoprotein</keyword>
<dbReference type="FunFam" id="1.10.510.10:FF:000016">
    <property type="entry name" value="Somatic embryogenesis receptor-like kinase 1"/>
    <property type="match status" value="1"/>
</dbReference>
<dbReference type="AlphaFoldDB" id="A0ABD3A8Y7"/>
<dbReference type="Pfam" id="PF08263">
    <property type="entry name" value="LRRNT_2"/>
    <property type="match status" value="1"/>
</dbReference>
<evidence type="ECO:0000256" key="14">
    <source>
        <dbReference type="ARBA" id="ARBA00022840"/>
    </source>
</evidence>
<keyword evidence="7" id="KW-0433">Leucine-rich repeat</keyword>
<comment type="caution">
    <text evidence="24">The sequence shown here is derived from an EMBL/GenBank/DDBJ whole genome shotgun (WGS) entry which is preliminary data.</text>
</comment>
<evidence type="ECO:0000256" key="1">
    <source>
        <dbReference type="ARBA" id="ARBA00004162"/>
    </source>
</evidence>
<reference evidence="24 25" key="1">
    <citation type="submission" date="2024-11" db="EMBL/GenBank/DDBJ databases">
        <title>A near-complete genome assembly of Cinchona calisaya.</title>
        <authorList>
            <person name="Lian D.C."/>
            <person name="Zhao X.W."/>
            <person name="Wei L."/>
        </authorList>
    </citation>
    <scope>NUCLEOTIDE SEQUENCE [LARGE SCALE GENOMIC DNA]</scope>
    <source>
        <tissue evidence="24">Nenye</tissue>
    </source>
</reference>
<evidence type="ECO:0000256" key="2">
    <source>
        <dbReference type="ARBA" id="ARBA00004479"/>
    </source>
</evidence>
<dbReference type="FunFam" id="3.30.200.20:FF:000015">
    <property type="entry name" value="Somatic embryogenesis receptor kinase 1"/>
    <property type="match status" value="1"/>
</dbReference>
<dbReference type="InterPro" id="IPR032675">
    <property type="entry name" value="LRR_dom_sf"/>
</dbReference>
<evidence type="ECO:0000256" key="7">
    <source>
        <dbReference type="ARBA" id="ARBA00022614"/>
    </source>
</evidence>
<name>A0ABD3A8Y7_9GENT</name>
<evidence type="ECO:0000256" key="10">
    <source>
        <dbReference type="ARBA" id="ARBA00022729"/>
    </source>
</evidence>
<dbReference type="InterPro" id="IPR011009">
    <property type="entry name" value="Kinase-like_dom_sf"/>
</dbReference>
<keyword evidence="25" id="KW-1185">Reference proteome</keyword>
<evidence type="ECO:0000256" key="20">
    <source>
        <dbReference type="ARBA" id="ARBA00048679"/>
    </source>
</evidence>
<keyword evidence="16 22" id="KW-0472">Membrane</keyword>
<evidence type="ECO:0000313" key="25">
    <source>
        <dbReference type="Proteomes" id="UP001630127"/>
    </source>
</evidence>
<dbReference type="Proteomes" id="UP001630127">
    <property type="component" value="Unassembled WGS sequence"/>
</dbReference>
<dbReference type="SUPFAM" id="SSF52058">
    <property type="entry name" value="L domain-like"/>
    <property type="match status" value="1"/>
</dbReference>
<keyword evidence="17" id="KW-0675">Receptor</keyword>
<dbReference type="InterPro" id="IPR001611">
    <property type="entry name" value="Leu-rich_rpt"/>
</dbReference>
<evidence type="ECO:0000256" key="16">
    <source>
        <dbReference type="ARBA" id="ARBA00023136"/>
    </source>
</evidence>
<dbReference type="Pfam" id="PF07714">
    <property type="entry name" value="PK_Tyr_Ser-Thr"/>
    <property type="match status" value="1"/>
</dbReference>
<evidence type="ECO:0000256" key="6">
    <source>
        <dbReference type="ARBA" id="ARBA00022527"/>
    </source>
</evidence>
<keyword evidence="10" id="KW-0732">Signal</keyword>
<dbReference type="Pfam" id="PF13855">
    <property type="entry name" value="LRR_8"/>
    <property type="match status" value="1"/>
</dbReference>
<dbReference type="InterPro" id="IPR008271">
    <property type="entry name" value="Ser/Thr_kinase_AS"/>
</dbReference>
<dbReference type="GO" id="GO:0005524">
    <property type="term" value="F:ATP binding"/>
    <property type="evidence" value="ECO:0007669"/>
    <property type="project" value="UniProtKB-UniRule"/>
</dbReference>
<comment type="subcellular location">
    <subcellularLocation>
        <location evidence="1">Cell membrane</location>
        <topology evidence="1">Single-pass membrane protein</topology>
    </subcellularLocation>
    <subcellularLocation>
        <location evidence="2">Membrane</location>
        <topology evidence="2">Single-pass type I membrane protein</topology>
    </subcellularLocation>
</comment>
<feature type="binding site" evidence="21">
    <location>
        <position position="336"/>
    </location>
    <ligand>
        <name>ATP</name>
        <dbReference type="ChEBI" id="CHEBI:30616"/>
    </ligand>
</feature>
<gene>
    <name evidence="24" type="ORF">ACH5RR_012304</name>
</gene>
<keyword evidence="5" id="KW-1003">Cell membrane</keyword>
<dbReference type="SMART" id="SM00220">
    <property type="entry name" value="S_TKc"/>
    <property type="match status" value="1"/>
</dbReference>
<evidence type="ECO:0000256" key="13">
    <source>
        <dbReference type="ARBA" id="ARBA00022777"/>
    </source>
</evidence>
<evidence type="ECO:0000256" key="18">
    <source>
        <dbReference type="ARBA" id="ARBA00023180"/>
    </source>
</evidence>
<proteinExistence type="inferred from homology"/>
<dbReference type="PROSITE" id="PS00108">
    <property type="entry name" value="PROTEIN_KINASE_ST"/>
    <property type="match status" value="1"/>
</dbReference>
<comment type="catalytic activity">
    <reaction evidence="20">
        <text>L-seryl-[protein] + ATP = O-phospho-L-seryl-[protein] + ADP + H(+)</text>
        <dbReference type="Rhea" id="RHEA:17989"/>
        <dbReference type="Rhea" id="RHEA-COMP:9863"/>
        <dbReference type="Rhea" id="RHEA-COMP:11604"/>
        <dbReference type="ChEBI" id="CHEBI:15378"/>
        <dbReference type="ChEBI" id="CHEBI:29999"/>
        <dbReference type="ChEBI" id="CHEBI:30616"/>
        <dbReference type="ChEBI" id="CHEBI:83421"/>
        <dbReference type="ChEBI" id="CHEBI:456216"/>
        <dbReference type="EC" id="2.7.11.1"/>
    </reaction>
</comment>
<evidence type="ECO:0000313" key="24">
    <source>
        <dbReference type="EMBL" id="KAL3527648.1"/>
    </source>
</evidence>
<dbReference type="GO" id="GO:0006952">
    <property type="term" value="P:defense response"/>
    <property type="evidence" value="ECO:0007669"/>
    <property type="project" value="UniProtKB-ARBA"/>
</dbReference>
<dbReference type="GO" id="GO:0005886">
    <property type="term" value="C:plasma membrane"/>
    <property type="evidence" value="ECO:0007669"/>
    <property type="project" value="UniProtKB-SubCell"/>
</dbReference>
<dbReference type="InterPro" id="IPR050647">
    <property type="entry name" value="Plant_LRR-RLKs"/>
</dbReference>
<feature type="domain" description="Protein kinase" evidence="23">
    <location>
        <begin position="308"/>
        <end position="587"/>
    </location>
</feature>
<protein>
    <recommendedName>
        <fullName evidence="4">non-specific serine/threonine protein kinase</fullName>
        <ecNumber evidence="4">2.7.11.1</ecNumber>
    </recommendedName>
</protein>
<dbReference type="PANTHER" id="PTHR48056">
    <property type="entry name" value="LRR RECEPTOR-LIKE SERINE/THREONINE-PROTEIN KINASE-RELATED"/>
    <property type="match status" value="1"/>
</dbReference>
<evidence type="ECO:0000256" key="17">
    <source>
        <dbReference type="ARBA" id="ARBA00023170"/>
    </source>
</evidence>
<comment type="catalytic activity">
    <reaction evidence="19">
        <text>L-threonyl-[protein] + ATP = O-phospho-L-threonyl-[protein] + ADP + H(+)</text>
        <dbReference type="Rhea" id="RHEA:46608"/>
        <dbReference type="Rhea" id="RHEA-COMP:11060"/>
        <dbReference type="Rhea" id="RHEA-COMP:11605"/>
        <dbReference type="ChEBI" id="CHEBI:15378"/>
        <dbReference type="ChEBI" id="CHEBI:30013"/>
        <dbReference type="ChEBI" id="CHEBI:30616"/>
        <dbReference type="ChEBI" id="CHEBI:61977"/>
        <dbReference type="ChEBI" id="CHEBI:456216"/>
        <dbReference type="EC" id="2.7.11.1"/>
    </reaction>
</comment>
<evidence type="ECO:0000256" key="15">
    <source>
        <dbReference type="ARBA" id="ARBA00022989"/>
    </source>
</evidence>
<feature type="transmembrane region" description="Helical" evidence="22">
    <location>
        <begin position="241"/>
        <end position="265"/>
    </location>
</feature>
<dbReference type="Gene3D" id="1.10.510.10">
    <property type="entry name" value="Transferase(Phosphotransferase) domain 1"/>
    <property type="match status" value="1"/>
</dbReference>
<dbReference type="GO" id="GO:0051707">
    <property type="term" value="P:response to other organism"/>
    <property type="evidence" value="ECO:0007669"/>
    <property type="project" value="UniProtKB-ARBA"/>
</dbReference>
<dbReference type="EC" id="2.7.11.1" evidence="4"/>
<dbReference type="InterPro" id="IPR000719">
    <property type="entry name" value="Prot_kinase_dom"/>
</dbReference>
<dbReference type="InterPro" id="IPR017441">
    <property type="entry name" value="Protein_kinase_ATP_BS"/>
</dbReference>